<organism evidence="12 13">
    <name type="scientific">Apolygus lucorum</name>
    <name type="common">Small green plant bug</name>
    <name type="synonym">Lygocoris lucorum</name>
    <dbReference type="NCBI Taxonomy" id="248454"/>
    <lineage>
        <taxon>Eukaryota</taxon>
        <taxon>Metazoa</taxon>
        <taxon>Ecdysozoa</taxon>
        <taxon>Arthropoda</taxon>
        <taxon>Hexapoda</taxon>
        <taxon>Insecta</taxon>
        <taxon>Pterygota</taxon>
        <taxon>Neoptera</taxon>
        <taxon>Paraneoptera</taxon>
        <taxon>Hemiptera</taxon>
        <taxon>Heteroptera</taxon>
        <taxon>Panheteroptera</taxon>
        <taxon>Cimicomorpha</taxon>
        <taxon>Miridae</taxon>
        <taxon>Mirini</taxon>
        <taxon>Apolygus</taxon>
    </lineage>
</organism>
<dbReference type="InterPro" id="IPR018490">
    <property type="entry name" value="cNMP-bd_dom_sf"/>
</dbReference>
<keyword evidence="2" id="KW-0813">Transport</keyword>
<reference evidence="12" key="1">
    <citation type="journal article" date="2021" name="Mol. Ecol. Resour.">
        <title>Apolygus lucorum genome provides insights into omnivorousness and mesophyll feeding.</title>
        <authorList>
            <person name="Liu Y."/>
            <person name="Liu H."/>
            <person name="Wang H."/>
            <person name="Huang T."/>
            <person name="Liu B."/>
            <person name="Yang B."/>
            <person name="Yin L."/>
            <person name="Li B."/>
            <person name="Zhang Y."/>
            <person name="Zhang S."/>
            <person name="Jiang F."/>
            <person name="Zhang X."/>
            <person name="Ren Y."/>
            <person name="Wang B."/>
            <person name="Wang S."/>
            <person name="Lu Y."/>
            <person name="Wu K."/>
            <person name="Fan W."/>
            <person name="Wang G."/>
        </authorList>
    </citation>
    <scope>NUCLEOTIDE SEQUENCE</scope>
    <source>
        <strain evidence="12">12Hb</strain>
    </source>
</reference>
<dbReference type="GO" id="GO:0030553">
    <property type="term" value="F:cGMP binding"/>
    <property type="evidence" value="ECO:0007669"/>
    <property type="project" value="TreeGrafter"/>
</dbReference>
<proteinExistence type="predicted"/>
<evidence type="ECO:0000256" key="7">
    <source>
        <dbReference type="ARBA" id="ARBA00023286"/>
    </source>
</evidence>
<dbReference type="EMBL" id="WIXP02000008">
    <property type="protein sequence ID" value="KAF6206481.1"/>
    <property type="molecule type" value="Genomic_DNA"/>
</dbReference>
<evidence type="ECO:0000256" key="2">
    <source>
        <dbReference type="ARBA" id="ARBA00022448"/>
    </source>
</evidence>
<dbReference type="GO" id="GO:0017071">
    <property type="term" value="C:intracellular cyclic nucleotide activated cation channel complex"/>
    <property type="evidence" value="ECO:0007669"/>
    <property type="project" value="TreeGrafter"/>
</dbReference>
<dbReference type="OrthoDB" id="421226at2759"/>
<name>A0A8S9XDV6_APOLU</name>
<evidence type="ECO:0000256" key="6">
    <source>
        <dbReference type="ARBA" id="ARBA00023136"/>
    </source>
</evidence>
<evidence type="ECO:0000313" key="13">
    <source>
        <dbReference type="Proteomes" id="UP000466442"/>
    </source>
</evidence>
<keyword evidence="9" id="KW-0175">Coiled coil</keyword>
<comment type="caution">
    <text evidence="12">The sequence shown here is derived from an EMBL/GenBank/DDBJ whole genome shotgun (WGS) entry which is preliminary data.</text>
</comment>
<dbReference type="InterPro" id="IPR018488">
    <property type="entry name" value="cNMP-bd_CS"/>
</dbReference>
<feature type="region of interest" description="Disordered" evidence="10">
    <location>
        <begin position="247"/>
        <end position="284"/>
    </location>
</feature>
<evidence type="ECO:0000313" key="12">
    <source>
        <dbReference type="EMBL" id="KAF6206481.1"/>
    </source>
</evidence>
<keyword evidence="13" id="KW-1185">Reference proteome</keyword>
<dbReference type="Proteomes" id="UP000466442">
    <property type="component" value="Unassembled WGS sequence"/>
</dbReference>
<evidence type="ECO:0000256" key="8">
    <source>
        <dbReference type="ARBA" id="ARBA00023303"/>
    </source>
</evidence>
<dbReference type="PANTHER" id="PTHR45638">
    <property type="entry name" value="CYCLIC NUCLEOTIDE-GATED CATION CHANNEL SUBUNIT A"/>
    <property type="match status" value="1"/>
</dbReference>
<protein>
    <recommendedName>
        <fullName evidence="11">Cyclic nucleotide-binding domain-containing protein</fullName>
    </recommendedName>
</protein>
<sequence>MCVNRDILNSPISQVRYVIIKIFYKLKAEIAINVHLDTLKRVEIFQNTEAGFLCELVLRLRPVLFSPGDYICRKGEVGKEMYIVNRGRLQVVADNGRTVLATLKAGSYFGEISILNMGTAGKNLGNRRTASVRSVGYSDLFVLSKKDMWDVLKEYPAARVRLEAIAVKRLEKYKRAPLQKAALGRSQSTPGLLETRGRVPLETMWVSPMDPIIRGTSSLGPPFSTNSIFSPTLSPLSRSLVRTTESALSVMSSGHSSDEARHKTTAAPTPSTTAGGGGEPAPVTTTESNQEIFIAEIKRLRERLVTLESENATLSMKLSQQQWEVEHRLAEIEMQICGASSADSSAEDNERNKESII</sequence>
<dbReference type="GO" id="GO:0005223">
    <property type="term" value="F:intracellularly cGMP-activated cation channel activity"/>
    <property type="evidence" value="ECO:0007669"/>
    <property type="project" value="TreeGrafter"/>
</dbReference>
<keyword evidence="4" id="KW-1133">Transmembrane helix</keyword>
<evidence type="ECO:0000256" key="9">
    <source>
        <dbReference type="SAM" id="Coils"/>
    </source>
</evidence>
<feature type="domain" description="Cyclic nucleotide-binding" evidence="11">
    <location>
        <begin position="44"/>
        <end position="169"/>
    </location>
</feature>
<accession>A0A8S9XDV6</accession>
<dbReference type="InterPro" id="IPR050866">
    <property type="entry name" value="CNG_cation_channel"/>
</dbReference>
<dbReference type="PROSITE" id="PS50042">
    <property type="entry name" value="CNMP_BINDING_3"/>
    <property type="match status" value="1"/>
</dbReference>
<gene>
    <name evidence="12" type="ORF">GE061_017714</name>
</gene>
<evidence type="ECO:0000256" key="4">
    <source>
        <dbReference type="ARBA" id="ARBA00022989"/>
    </source>
</evidence>
<dbReference type="GO" id="GO:0005886">
    <property type="term" value="C:plasma membrane"/>
    <property type="evidence" value="ECO:0007669"/>
    <property type="project" value="TreeGrafter"/>
</dbReference>
<keyword evidence="6" id="KW-0472">Membrane</keyword>
<dbReference type="GO" id="GO:0005222">
    <property type="term" value="F:intracellularly cAMP-activated cation channel activity"/>
    <property type="evidence" value="ECO:0007669"/>
    <property type="project" value="TreeGrafter"/>
</dbReference>
<dbReference type="Gene3D" id="2.60.120.10">
    <property type="entry name" value="Jelly Rolls"/>
    <property type="match status" value="1"/>
</dbReference>
<dbReference type="CDD" id="cd00038">
    <property type="entry name" value="CAP_ED"/>
    <property type="match status" value="1"/>
</dbReference>
<dbReference type="GO" id="GO:0044877">
    <property type="term" value="F:protein-containing complex binding"/>
    <property type="evidence" value="ECO:0007669"/>
    <property type="project" value="TreeGrafter"/>
</dbReference>
<dbReference type="SUPFAM" id="SSF51206">
    <property type="entry name" value="cAMP-binding domain-like"/>
    <property type="match status" value="1"/>
</dbReference>
<feature type="coiled-coil region" evidence="9">
    <location>
        <begin position="290"/>
        <end position="317"/>
    </location>
</feature>
<keyword evidence="5" id="KW-0406">Ion transport</keyword>
<keyword evidence="8" id="KW-0407">Ion channel</keyword>
<dbReference type="AlphaFoldDB" id="A0A8S9XDV6"/>
<dbReference type="InterPro" id="IPR014710">
    <property type="entry name" value="RmlC-like_jellyroll"/>
</dbReference>
<evidence type="ECO:0000256" key="1">
    <source>
        <dbReference type="ARBA" id="ARBA00004141"/>
    </source>
</evidence>
<evidence type="ECO:0000256" key="5">
    <source>
        <dbReference type="ARBA" id="ARBA00023065"/>
    </source>
</evidence>
<keyword evidence="3" id="KW-0812">Transmembrane</keyword>
<dbReference type="PROSITE" id="PS00888">
    <property type="entry name" value="CNMP_BINDING_1"/>
    <property type="match status" value="1"/>
</dbReference>
<dbReference type="SMART" id="SM00100">
    <property type="entry name" value="cNMP"/>
    <property type="match status" value="1"/>
</dbReference>
<dbReference type="InterPro" id="IPR000595">
    <property type="entry name" value="cNMP-bd_dom"/>
</dbReference>
<evidence type="ECO:0000259" key="11">
    <source>
        <dbReference type="PROSITE" id="PS50042"/>
    </source>
</evidence>
<dbReference type="PANTHER" id="PTHR45638:SF4">
    <property type="entry name" value="CYCLIC NUCLEOTIDE-BINDING DOMAIN-CONTAINING PROTEIN"/>
    <property type="match status" value="1"/>
</dbReference>
<dbReference type="FunFam" id="2.60.120.10:FF:000002">
    <property type="entry name" value="Cyclic nucleotide gated channel alpha 1a"/>
    <property type="match status" value="1"/>
</dbReference>
<keyword evidence="7" id="KW-1071">Ligand-gated ion channel</keyword>
<dbReference type="Pfam" id="PF00027">
    <property type="entry name" value="cNMP_binding"/>
    <property type="match status" value="1"/>
</dbReference>
<evidence type="ECO:0000256" key="3">
    <source>
        <dbReference type="ARBA" id="ARBA00022692"/>
    </source>
</evidence>
<evidence type="ECO:0000256" key="10">
    <source>
        <dbReference type="SAM" id="MobiDB-lite"/>
    </source>
</evidence>
<comment type="subcellular location">
    <subcellularLocation>
        <location evidence="1">Membrane</location>
        <topology evidence="1">Multi-pass membrane protein</topology>
    </subcellularLocation>
</comment>